<protein>
    <submittedName>
        <fullName evidence="1">Uncharacterized protein</fullName>
    </submittedName>
</protein>
<organism evidence="1 2">
    <name type="scientific">Zarea fungicola</name>
    <dbReference type="NCBI Taxonomy" id="93591"/>
    <lineage>
        <taxon>Eukaryota</taxon>
        <taxon>Fungi</taxon>
        <taxon>Dikarya</taxon>
        <taxon>Ascomycota</taxon>
        <taxon>Pezizomycotina</taxon>
        <taxon>Sordariomycetes</taxon>
        <taxon>Hypocreomycetidae</taxon>
        <taxon>Hypocreales</taxon>
        <taxon>Cordycipitaceae</taxon>
        <taxon>Zarea</taxon>
    </lineage>
</organism>
<sequence length="167" mass="18254">MASESVATILCTSKQTRFHIDTANFRELDIAGVNITIVGGSKSATTAKAKSKGRSEGLEILTGAKLRLKEGHRYALVGRNGTGKSTLLKAIAEKLIPGIPEDSRIAILQQTRLNEGEDSNHGSAKTSNTMTTRQEVIERATSRSVVEQEIQSRRCRCCHNIWPMCEN</sequence>
<accession>A0ACC1MCB9</accession>
<evidence type="ECO:0000313" key="1">
    <source>
        <dbReference type="EMBL" id="KAJ2956697.1"/>
    </source>
</evidence>
<keyword evidence="2" id="KW-1185">Reference proteome</keyword>
<reference evidence="1" key="1">
    <citation type="submission" date="2022-08" db="EMBL/GenBank/DDBJ databases">
        <title>Genome Sequence of Lecanicillium fungicola.</title>
        <authorList>
            <person name="Buettner E."/>
        </authorList>
    </citation>
    <scope>NUCLEOTIDE SEQUENCE</scope>
    <source>
        <strain evidence="1">Babe33</strain>
    </source>
</reference>
<evidence type="ECO:0000313" key="2">
    <source>
        <dbReference type="Proteomes" id="UP001143910"/>
    </source>
</evidence>
<proteinExistence type="predicted"/>
<name>A0ACC1MCB9_9HYPO</name>
<dbReference type="Proteomes" id="UP001143910">
    <property type="component" value="Unassembled WGS sequence"/>
</dbReference>
<gene>
    <name evidence="1" type="ORF">NQ176_g11304</name>
</gene>
<comment type="caution">
    <text evidence="1">The sequence shown here is derived from an EMBL/GenBank/DDBJ whole genome shotgun (WGS) entry which is preliminary data.</text>
</comment>
<dbReference type="EMBL" id="JANJQO010003722">
    <property type="protein sequence ID" value="KAJ2956697.1"/>
    <property type="molecule type" value="Genomic_DNA"/>
</dbReference>